<proteinExistence type="predicted"/>
<dbReference type="EMBL" id="JAULSY010000153">
    <property type="protein sequence ID" value="KAK0661250.1"/>
    <property type="molecule type" value="Genomic_DNA"/>
</dbReference>
<sequence length="54" mass="5787">MLYSSKRELMGLVYAMCQYGATKMATYHLNAAASRLEWPTKKRGVACSGGGGIG</sequence>
<gene>
    <name evidence="1" type="ORF">QBC41DRAFT_235996</name>
</gene>
<evidence type="ECO:0000313" key="1">
    <source>
        <dbReference type="EMBL" id="KAK0661250.1"/>
    </source>
</evidence>
<organism evidence="1 2">
    <name type="scientific">Cercophora samala</name>
    <dbReference type="NCBI Taxonomy" id="330535"/>
    <lineage>
        <taxon>Eukaryota</taxon>
        <taxon>Fungi</taxon>
        <taxon>Dikarya</taxon>
        <taxon>Ascomycota</taxon>
        <taxon>Pezizomycotina</taxon>
        <taxon>Sordariomycetes</taxon>
        <taxon>Sordariomycetidae</taxon>
        <taxon>Sordariales</taxon>
        <taxon>Lasiosphaeriaceae</taxon>
        <taxon>Cercophora</taxon>
    </lineage>
</organism>
<dbReference type="AlphaFoldDB" id="A0AA40D343"/>
<reference evidence="1" key="1">
    <citation type="submission" date="2023-06" db="EMBL/GenBank/DDBJ databases">
        <title>Genome-scale phylogeny and comparative genomics of the fungal order Sordariales.</title>
        <authorList>
            <consortium name="Lawrence Berkeley National Laboratory"/>
            <person name="Hensen N."/>
            <person name="Bonometti L."/>
            <person name="Westerberg I."/>
            <person name="Brannstrom I.O."/>
            <person name="Guillou S."/>
            <person name="Cros-Aarteil S."/>
            <person name="Calhoun S."/>
            <person name="Haridas S."/>
            <person name="Kuo A."/>
            <person name="Mondo S."/>
            <person name="Pangilinan J."/>
            <person name="Riley R."/>
            <person name="Labutti K."/>
            <person name="Andreopoulos B."/>
            <person name="Lipzen A."/>
            <person name="Chen C."/>
            <person name="Yanf M."/>
            <person name="Daum C."/>
            <person name="Ng V."/>
            <person name="Clum A."/>
            <person name="Steindorff A."/>
            <person name="Ohm R."/>
            <person name="Martin F."/>
            <person name="Silar P."/>
            <person name="Natvig D."/>
            <person name="Lalanne C."/>
            <person name="Gautier V."/>
            <person name="Ament-Velasquez S.L."/>
            <person name="Kruys A."/>
            <person name="Hutchinson M.I."/>
            <person name="Powell A.J."/>
            <person name="Barry K."/>
            <person name="Miller A.N."/>
            <person name="Grigoriev I.V."/>
            <person name="Debuchy R."/>
            <person name="Gladieux P."/>
            <person name="Thoren M.H."/>
            <person name="Johannesson H."/>
        </authorList>
    </citation>
    <scope>NUCLEOTIDE SEQUENCE</scope>
    <source>
        <strain evidence="1">CBS 307.81</strain>
    </source>
</reference>
<comment type="caution">
    <text evidence="1">The sequence shown here is derived from an EMBL/GenBank/DDBJ whole genome shotgun (WGS) entry which is preliminary data.</text>
</comment>
<dbReference type="Proteomes" id="UP001174997">
    <property type="component" value="Unassembled WGS sequence"/>
</dbReference>
<evidence type="ECO:0000313" key="2">
    <source>
        <dbReference type="Proteomes" id="UP001174997"/>
    </source>
</evidence>
<keyword evidence="2" id="KW-1185">Reference proteome</keyword>
<accession>A0AA40D343</accession>
<protein>
    <submittedName>
        <fullName evidence="1">Uncharacterized protein</fullName>
    </submittedName>
</protein>
<name>A0AA40D343_9PEZI</name>